<dbReference type="Pfam" id="PF16022">
    <property type="entry name" value="DUF4783"/>
    <property type="match status" value="1"/>
</dbReference>
<dbReference type="EMBL" id="WPIK01000004">
    <property type="protein sequence ID" value="MVN20897.1"/>
    <property type="molecule type" value="Genomic_DNA"/>
</dbReference>
<dbReference type="Gene3D" id="3.10.450.50">
    <property type="match status" value="1"/>
</dbReference>
<dbReference type="RefSeq" id="WP_157564799.1">
    <property type="nucleotide sequence ID" value="NZ_WPIK01000004.1"/>
</dbReference>
<evidence type="ECO:0000313" key="1">
    <source>
        <dbReference type="EMBL" id="MVN20897.1"/>
    </source>
</evidence>
<evidence type="ECO:0000313" key="2">
    <source>
        <dbReference type="Proteomes" id="UP000462014"/>
    </source>
</evidence>
<sequence length="131" mass="14650">MMKPIVSTLLFFTVFSNVFFAGPIDKIAALLQQGQAHELAKQFAASMEFSILDDEKDVSKAQAETLLTNFFTQNKPVSVKVIHRIETNPSLQYAVVQLRTSNGNFRVSYSLKITNGNQEITDLHIEAEKGQ</sequence>
<keyword evidence="2" id="KW-1185">Reference proteome</keyword>
<comment type="caution">
    <text evidence="1">The sequence shown here is derived from an EMBL/GenBank/DDBJ whole genome shotgun (WGS) entry which is preliminary data.</text>
</comment>
<proteinExistence type="predicted"/>
<dbReference type="InterPro" id="IPR031977">
    <property type="entry name" value="DUF4783"/>
</dbReference>
<dbReference type="Proteomes" id="UP000462014">
    <property type="component" value="Unassembled WGS sequence"/>
</dbReference>
<organism evidence="1 2">
    <name type="scientific">Mucilaginibacter arboris</name>
    <dbReference type="NCBI Taxonomy" id="2682090"/>
    <lineage>
        <taxon>Bacteria</taxon>
        <taxon>Pseudomonadati</taxon>
        <taxon>Bacteroidota</taxon>
        <taxon>Sphingobacteriia</taxon>
        <taxon>Sphingobacteriales</taxon>
        <taxon>Sphingobacteriaceae</taxon>
        <taxon>Mucilaginibacter</taxon>
    </lineage>
</organism>
<dbReference type="AlphaFoldDB" id="A0A7K1SUF7"/>
<accession>A0A7K1SUF7</accession>
<reference evidence="1 2" key="1">
    <citation type="submission" date="2019-12" db="EMBL/GenBank/DDBJ databases">
        <title>Mucilaginibacter sp. HMF7410 genome sequencing and assembly.</title>
        <authorList>
            <person name="Kang H."/>
            <person name="Cha I."/>
            <person name="Kim H."/>
            <person name="Joh K."/>
        </authorList>
    </citation>
    <scope>NUCLEOTIDE SEQUENCE [LARGE SCALE GENOMIC DNA]</scope>
    <source>
        <strain evidence="1 2">HMF7410</strain>
    </source>
</reference>
<gene>
    <name evidence="1" type="ORF">GO621_05030</name>
</gene>
<protein>
    <submittedName>
        <fullName evidence="1">DUF4783 domain-containing protein</fullName>
    </submittedName>
</protein>
<name>A0A7K1SUF7_9SPHI</name>